<reference evidence="4" key="1">
    <citation type="journal article" date="2021" name="PeerJ">
        <title>Extensive microbial diversity within the chicken gut microbiome revealed by metagenomics and culture.</title>
        <authorList>
            <person name="Gilroy R."/>
            <person name="Ravi A."/>
            <person name="Getino M."/>
            <person name="Pursley I."/>
            <person name="Horton D.L."/>
            <person name="Alikhan N.F."/>
            <person name="Baker D."/>
            <person name="Gharbi K."/>
            <person name="Hall N."/>
            <person name="Watson M."/>
            <person name="Adriaenssens E.M."/>
            <person name="Foster-Nyarko E."/>
            <person name="Jarju S."/>
            <person name="Secka A."/>
            <person name="Antonio M."/>
            <person name="Oren A."/>
            <person name="Chaudhuri R.R."/>
            <person name="La Ragione R."/>
            <person name="Hildebrand F."/>
            <person name="Pallen M.J."/>
        </authorList>
    </citation>
    <scope>NUCLEOTIDE SEQUENCE</scope>
    <source>
        <strain evidence="4">CHK33-7979</strain>
    </source>
</reference>
<keyword evidence="2" id="KW-0812">Transmembrane</keyword>
<reference evidence="4" key="2">
    <citation type="submission" date="2021-04" db="EMBL/GenBank/DDBJ databases">
        <authorList>
            <person name="Gilroy R."/>
        </authorList>
    </citation>
    <scope>NUCLEOTIDE SEQUENCE</scope>
    <source>
        <strain evidence="4">CHK33-7979</strain>
    </source>
</reference>
<evidence type="ECO:0000256" key="2">
    <source>
        <dbReference type="SAM" id="Phobius"/>
    </source>
</evidence>
<dbReference type="AlphaFoldDB" id="A0A9D1Z5Q1"/>
<feature type="domain" description="Peptidase M56" evidence="3">
    <location>
        <begin position="7"/>
        <end position="283"/>
    </location>
</feature>
<dbReference type="CDD" id="cd07341">
    <property type="entry name" value="M56_BlaR1_MecR1_like"/>
    <property type="match status" value="1"/>
</dbReference>
<keyword evidence="2" id="KW-0472">Membrane</keyword>
<organism evidence="4 5">
    <name type="scientific">Candidatus Intestinimonas merdavium</name>
    <dbReference type="NCBI Taxonomy" id="2838622"/>
    <lineage>
        <taxon>Bacteria</taxon>
        <taxon>Bacillati</taxon>
        <taxon>Bacillota</taxon>
        <taxon>Clostridia</taxon>
        <taxon>Eubacteriales</taxon>
        <taxon>Intestinimonas</taxon>
    </lineage>
</organism>
<dbReference type="Pfam" id="PF05569">
    <property type="entry name" value="Peptidase_M56"/>
    <property type="match status" value="1"/>
</dbReference>
<evidence type="ECO:0000256" key="1">
    <source>
        <dbReference type="SAM" id="MobiDB-lite"/>
    </source>
</evidence>
<dbReference type="PANTHER" id="PTHR34978">
    <property type="entry name" value="POSSIBLE SENSOR-TRANSDUCER PROTEIN BLAR"/>
    <property type="match status" value="1"/>
</dbReference>
<feature type="transmembrane region" description="Helical" evidence="2">
    <location>
        <begin position="6"/>
        <end position="28"/>
    </location>
</feature>
<dbReference type="InterPro" id="IPR052173">
    <property type="entry name" value="Beta-lactam_resp_regulator"/>
</dbReference>
<gene>
    <name evidence="4" type="ORF">H9826_11250</name>
</gene>
<dbReference type="Proteomes" id="UP000886824">
    <property type="component" value="Unassembled WGS sequence"/>
</dbReference>
<protein>
    <submittedName>
        <fullName evidence="4">M56 family metallopeptidase</fullName>
    </submittedName>
</protein>
<feature type="transmembrane region" description="Helical" evidence="2">
    <location>
        <begin position="40"/>
        <end position="60"/>
    </location>
</feature>
<name>A0A9D1Z5Q1_9FIRM</name>
<dbReference type="PANTHER" id="PTHR34978:SF3">
    <property type="entry name" value="SLR0241 PROTEIN"/>
    <property type="match status" value="1"/>
</dbReference>
<sequence>MTDLWSFLLQTLTASGAAVFLLVVKALFRDKLSPRWQFGVWGLLALVLLHPAGQGGRYVLFPWPLWLEAAKTALTGDYSITRVTAPIPLPFGMGRPEGILDGLYLLYVAGVVLLLLRYALAYLRLRLALRRGFPADATQLRRVAERYGLPLCETVEVEGLPSAFVCGVFRPVLALPAGQAVDDKVLLHELLHLKYHDAAWGLLICLFRCLHWCNPLLWYCAHRAGNDAEALCDQRVLERLEGEERRDYGRILLSMASEQYARAPGTSSMANGGRNIRERIEAIARFKRYPAGMALASVCVAAVLLFPLVLGQGQTLAQATNLGHSDEREFLTAMASARLTPCTTPAGAFDAYGKAVIEQNGIYRALCAPLDEHPALAETMEAFAHGPDHWVHEHWESGLPGYPDHSLGYFLYNLTQNGESYTAMLVFPLQFAYLDGPDSPPVYESEEGWHYVACQEVRAEEQEGRWVALPLEEFQIIESNMEASWMYSGDSALPAAMTYAADVGGLHLEITYQTAHQVDNRVDAGSTLSFGPPSSFDATPKPSARFSTAHASYSFTGTELTPGAADLVNRFAAAPVYADGSGPSPQFGSGQGSSSDGTFWGSARDYGGLSGGAGSGFGSDPNDPPAWPDHYRVALSYVDGRETEIVELWPVEGGDSP</sequence>
<evidence type="ECO:0000313" key="4">
    <source>
        <dbReference type="EMBL" id="HIY74523.1"/>
    </source>
</evidence>
<accession>A0A9D1Z5Q1</accession>
<feature type="transmembrane region" description="Helical" evidence="2">
    <location>
        <begin position="103"/>
        <end position="123"/>
    </location>
</feature>
<comment type="caution">
    <text evidence="4">The sequence shown here is derived from an EMBL/GenBank/DDBJ whole genome shotgun (WGS) entry which is preliminary data.</text>
</comment>
<evidence type="ECO:0000259" key="3">
    <source>
        <dbReference type="Pfam" id="PF05569"/>
    </source>
</evidence>
<feature type="compositionally biased region" description="Low complexity" evidence="1">
    <location>
        <begin position="582"/>
        <end position="597"/>
    </location>
</feature>
<proteinExistence type="predicted"/>
<evidence type="ECO:0000313" key="5">
    <source>
        <dbReference type="Proteomes" id="UP000886824"/>
    </source>
</evidence>
<feature type="transmembrane region" description="Helical" evidence="2">
    <location>
        <begin position="289"/>
        <end position="310"/>
    </location>
</feature>
<keyword evidence="2" id="KW-1133">Transmembrane helix</keyword>
<dbReference type="InterPro" id="IPR008756">
    <property type="entry name" value="Peptidase_M56"/>
</dbReference>
<feature type="region of interest" description="Disordered" evidence="1">
    <location>
        <begin position="582"/>
        <end position="603"/>
    </location>
</feature>
<feature type="region of interest" description="Disordered" evidence="1">
    <location>
        <begin position="524"/>
        <end position="543"/>
    </location>
</feature>
<dbReference type="EMBL" id="DXCX01000122">
    <property type="protein sequence ID" value="HIY74523.1"/>
    <property type="molecule type" value="Genomic_DNA"/>
</dbReference>